<keyword evidence="3" id="KW-0206">Cytoskeleton</keyword>
<name>A0A448XHC1_9PLAT</name>
<feature type="compositionally biased region" description="Basic and acidic residues" evidence="4">
    <location>
        <begin position="196"/>
        <end position="207"/>
    </location>
</feature>
<reference evidence="5" key="1">
    <citation type="submission" date="2018-11" db="EMBL/GenBank/DDBJ databases">
        <authorList>
            <consortium name="Pathogen Informatics"/>
        </authorList>
    </citation>
    <scope>NUCLEOTIDE SEQUENCE</scope>
</reference>
<comment type="caution">
    <text evidence="5">The sequence shown here is derived from an EMBL/GenBank/DDBJ whole genome shotgun (WGS) entry which is preliminary data.</text>
</comment>
<accession>A0A448XHC1</accession>
<dbReference type="PANTHER" id="PTHR31183">
    <property type="entry name" value="TRICHOPLEIN KERATIN FILAMENT-BINDING PROTEIN FAMILY MEMBER"/>
    <property type="match status" value="1"/>
</dbReference>
<gene>
    <name evidence="5" type="ORF">PXEA_LOCUS30280</name>
</gene>
<evidence type="ECO:0000256" key="1">
    <source>
        <dbReference type="ARBA" id="ARBA00004245"/>
    </source>
</evidence>
<dbReference type="PANTHER" id="PTHR31183:SF2">
    <property type="entry name" value="TRICHOPLEIN KERATIN FILAMENT-BINDING PROTEIN"/>
    <property type="match status" value="1"/>
</dbReference>
<sequence>MLKPDTSLIAYERSDCYTIGHSVVKGLLASSSLEMFAYSSTMNFPFWPTEPSVQDDLEADIRWLARKEAAQLWSQREGEWHREREARERLLSEVLAVRQKQIEACLEENRLRQAEDLHLRETLLADLESEVSGRSGGKALARHKAATQRRAELDAQLMEANLLQSREAEADRLETEAERAAEVEYEERLRYEANRLRRQHQQREASGKETSYNDYDNYADLSSLSLKDREGQELTEAVPYDSLICSGTRADKNYSTMRPLTGI</sequence>
<evidence type="ECO:0000256" key="4">
    <source>
        <dbReference type="SAM" id="MobiDB-lite"/>
    </source>
</evidence>
<organism evidence="5 6">
    <name type="scientific">Protopolystoma xenopodis</name>
    <dbReference type="NCBI Taxonomy" id="117903"/>
    <lineage>
        <taxon>Eukaryota</taxon>
        <taxon>Metazoa</taxon>
        <taxon>Spiralia</taxon>
        <taxon>Lophotrochozoa</taxon>
        <taxon>Platyhelminthes</taxon>
        <taxon>Monogenea</taxon>
        <taxon>Polyopisthocotylea</taxon>
        <taxon>Polystomatidea</taxon>
        <taxon>Polystomatidae</taxon>
        <taxon>Protopolystoma</taxon>
    </lineage>
</organism>
<dbReference type="Proteomes" id="UP000784294">
    <property type="component" value="Unassembled WGS sequence"/>
</dbReference>
<proteinExistence type="predicted"/>
<keyword evidence="2" id="KW-0963">Cytoplasm</keyword>
<dbReference type="GO" id="GO:0006915">
    <property type="term" value="P:apoptotic process"/>
    <property type="evidence" value="ECO:0007669"/>
    <property type="project" value="TreeGrafter"/>
</dbReference>
<dbReference type="InterPro" id="IPR043596">
    <property type="entry name" value="CFAP53/TCHP"/>
</dbReference>
<evidence type="ECO:0000256" key="2">
    <source>
        <dbReference type="ARBA" id="ARBA00022490"/>
    </source>
</evidence>
<evidence type="ECO:0000256" key="3">
    <source>
        <dbReference type="ARBA" id="ARBA00023212"/>
    </source>
</evidence>
<dbReference type="GO" id="GO:0045095">
    <property type="term" value="C:keratin filament"/>
    <property type="evidence" value="ECO:0007669"/>
    <property type="project" value="TreeGrafter"/>
</dbReference>
<evidence type="ECO:0008006" key="7">
    <source>
        <dbReference type="Google" id="ProtNLM"/>
    </source>
</evidence>
<keyword evidence="6" id="KW-1185">Reference proteome</keyword>
<feature type="region of interest" description="Disordered" evidence="4">
    <location>
        <begin position="196"/>
        <end position="216"/>
    </location>
</feature>
<comment type="subcellular location">
    <subcellularLocation>
        <location evidence="1">Cytoplasm</location>
        <location evidence="1">Cytoskeleton</location>
    </subcellularLocation>
</comment>
<protein>
    <recommendedName>
        <fullName evidence="7">Trichoplein keratin filament-binding protein</fullName>
    </recommendedName>
</protein>
<dbReference type="EMBL" id="CAAALY010253321">
    <property type="protein sequence ID" value="VEL36840.1"/>
    <property type="molecule type" value="Genomic_DNA"/>
</dbReference>
<evidence type="ECO:0000313" key="6">
    <source>
        <dbReference type="Proteomes" id="UP000784294"/>
    </source>
</evidence>
<evidence type="ECO:0000313" key="5">
    <source>
        <dbReference type="EMBL" id="VEL36840.1"/>
    </source>
</evidence>
<dbReference type="AlphaFoldDB" id="A0A448XHC1"/>